<dbReference type="PANTHER" id="PTHR44154:SF1">
    <property type="entry name" value="QUINONE OXIDOREDUCTASE"/>
    <property type="match status" value="1"/>
</dbReference>
<evidence type="ECO:0000256" key="1">
    <source>
        <dbReference type="ARBA" id="ARBA00022857"/>
    </source>
</evidence>
<evidence type="ECO:0000313" key="3">
    <source>
        <dbReference type="EMBL" id="GIJ43306.1"/>
    </source>
</evidence>
<feature type="domain" description="Enoyl reductase (ER)" evidence="2">
    <location>
        <begin position="10"/>
        <end position="296"/>
    </location>
</feature>
<accession>A0A8J3YE34</accession>
<dbReference type="SMART" id="SM00829">
    <property type="entry name" value="PKS_ER"/>
    <property type="match status" value="1"/>
</dbReference>
<dbReference type="SUPFAM" id="SSF51735">
    <property type="entry name" value="NAD(P)-binding Rossmann-fold domains"/>
    <property type="match status" value="1"/>
</dbReference>
<proteinExistence type="predicted"/>
<keyword evidence="4" id="KW-1185">Reference proteome</keyword>
<dbReference type="GO" id="GO:0016491">
    <property type="term" value="F:oxidoreductase activity"/>
    <property type="evidence" value="ECO:0007669"/>
    <property type="project" value="InterPro"/>
</dbReference>
<dbReference type="SUPFAM" id="SSF50129">
    <property type="entry name" value="GroES-like"/>
    <property type="match status" value="1"/>
</dbReference>
<dbReference type="CDD" id="cd05289">
    <property type="entry name" value="MDR_like_2"/>
    <property type="match status" value="1"/>
</dbReference>
<dbReference type="Gene3D" id="3.40.50.720">
    <property type="entry name" value="NAD(P)-binding Rossmann-like Domain"/>
    <property type="match status" value="1"/>
</dbReference>
<dbReference type="AlphaFoldDB" id="A0A8J3YE34"/>
<dbReference type="InterPro" id="IPR051603">
    <property type="entry name" value="Zinc-ADH_QOR/CCCR"/>
</dbReference>
<organism evidence="3 4">
    <name type="scientific">Virgisporangium aliadipatigenens</name>
    <dbReference type="NCBI Taxonomy" id="741659"/>
    <lineage>
        <taxon>Bacteria</taxon>
        <taxon>Bacillati</taxon>
        <taxon>Actinomycetota</taxon>
        <taxon>Actinomycetes</taxon>
        <taxon>Micromonosporales</taxon>
        <taxon>Micromonosporaceae</taxon>
        <taxon>Virgisporangium</taxon>
    </lineage>
</organism>
<dbReference type="Pfam" id="PF13602">
    <property type="entry name" value="ADH_zinc_N_2"/>
    <property type="match status" value="1"/>
</dbReference>
<evidence type="ECO:0000313" key="4">
    <source>
        <dbReference type="Proteomes" id="UP000619260"/>
    </source>
</evidence>
<dbReference type="RefSeq" id="WP_203896904.1">
    <property type="nucleotide sequence ID" value="NZ_BOPF01000002.1"/>
</dbReference>
<protein>
    <submittedName>
        <fullName evidence="3">NADPH:quinone reductase</fullName>
    </submittedName>
</protein>
<dbReference type="PANTHER" id="PTHR44154">
    <property type="entry name" value="QUINONE OXIDOREDUCTASE"/>
    <property type="match status" value="1"/>
</dbReference>
<reference evidence="3" key="1">
    <citation type="submission" date="2021-01" db="EMBL/GenBank/DDBJ databases">
        <title>Whole genome shotgun sequence of Virgisporangium aliadipatigenens NBRC 105644.</title>
        <authorList>
            <person name="Komaki H."/>
            <person name="Tamura T."/>
        </authorList>
    </citation>
    <scope>NUCLEOTIDE SEQUENCE</scope>
    <source>
        <strain evidence="3">NBRC 105644</strain>
    </source>
</reference>
<gene>
    <name evidence="3" type="ORF">Val02_01920</name>
</gene>
<dbReference type="InterPro" id="IPR036291">
    <property type="entry name" value="NAD(P)-bd_dom_sf"/>
</dbReference>
<name>A0A8J3YE34_9ACTN</name>
<evidence type="ECO:0000259" key="2">
    <source>
        <dbReference type="SMART" id="SM00829"/>
    </source>
</evidence>
<dbReference type="InterPro" id="IPR011032">
    <property type="entry name" value="GroES-like_sf"/>
</dbReference>
<dbReference type="Pfam" id="PF08240">
    <property type="entry name" value="ADH_N"/>
    <property type="match status" value="1"/>
</dbReference>
<dbReference type="InterPro" id="IPR013154">
    <property type="entry name" value="ADH-like_N"/>
</dbReference>
<dbReference type="EMBL" id="BOPF01000002">
    <property type="protein sequence ID" value="GIJ43306.1"/>
    <property type="molecule type" value="Genomic_DNA"/>
</dbReference>
<dbReference type="Proteomes" id="UP000619260">
    <property type="component" value="Unassembled WGS sequence"/>
</dbReference>
<keyword evidence="1" id="KW-0521">NADP</keyword>
<dbReference type="InterPro" id="IPR020843">
    <property type="entry name" value="ER"/>
</dbReference>
<sequence length="298" mass="30440">MRAVVFREYGSPDVLRVEDVDTPEPGPGQVRLRVRAAGVNRFDCKVRAGAFRAALPRTPGFEVAGVVDAVGAGVTGLAVGDEVFGFADSGGYAEYALATVVAPKPAGLGWDEAVALPNAGETAQRVLGLLGLEAGETLLVHGASGAVGGVAVQLAAVRGATVIGTASPANHDYLRSLGVVPVAYGDHLVERVHALAPHGIDAVFDTAGKGALPDSIALRGGRTERIVTIADGAAAEELGVTASFKAERSVDGLAELARLAVEGKLRVEVARVFALDEAPAAHAQAETGHTRGKLVLRP</sequence>
<dbReference type="Gene3D" id="3.90.180.10">
    <property type="entry name" value="Medium-chain alcohol dehydrogenases, catalytic domain"/>
    <property type="match status" value="1"/>
</dbReference>
<comment type="caution">
    <text evidence="3">The sequence shown here is derived from an EMBL/GenBank/DDBJ whole genome shotgun (WGS) entry which is preliminary data.</text>
</comment>